<dbReference type="PROSITE" id="PS50021">
    <property type="entry name" value="CH"/>
    <property type="match status" value="2"/>
</dbReference>
<dbReference type="InterPro" id="IPR036872">
    <property type="entry name" value="CH_dom_sf"/>
</dbReference>
<feature type="domain" description="Calponin-homology (CH)" evidence="2">
    <location>
        <begin position="219"/>
        <end position="330"/>
    </location>
</feature>
<gene>
    <name evidence="3" type="ORF">BSTOLATCC_MIC1235</name>
</gene>
<name>A0AAU9I5J5_9CILI</name>
<keyword evidence="4" id="KW-1185">Reference proteome</keyword>
<dbReference type="Proteomes" id="UP001162131">
    <property type="component" value="Unassembled WGS sequence"/>
</dbReference>
<dbReference type="InterPro" id="IPR001715">
    <property type="entry name" value="CH_dom"/>
</dbReference>
<evidence type="ECO:0000313" key="4">
    <source>
        <dbReference type="Proteomes" id="UP001162131"/>
    </source>
</evidence>
<evidence type="ECO:0000256" key="1">
    <source>
        <dbReference type="SAM" id="MobiDB-lite"/>
    </source>
</evidence>
<sequence length="756" mass="85662">MDKKEAKEILSIIDWINSQDIPGCALVDTLDDLKSGIIVGDIVAAMTGRNHLKDVQRRVSSKNDALNNWSIIIKELSTISSRVGNLNAEDIFDNPESLKHIMKIIINTNWQVHAKAILKSESESQQEKILNKQEAVATQNHTETHELTESSLPSKASFIKQVQKEAEQNDGTAETFVQEISSADIFKSFQKHSLNETSNLTESQKSSIIPKNKLIQLSDIQKANIISWIEELRIVKKGFLDISILPEICRTGVILCDIINRNEGKQEAIKGIERHPRNKAQVTSNISKVLEYLRSFPRMSAKFLWSNESIINGDEIATWGILEDIKNFYCASRKTSRSSSRTFSKLLEPPKQEETTSCSVYNLIPELKVESIMQTSNMKSFHKSRSYAASARSKSTSPEIVSSRLSYSFKNPNIIQMTRKSFAYNKNFQVSEEVISKVKEWLMALNLDFEESDNIYIDTIRNGVTFCQLLYVVEGVKIIIKQSPSNTRMVIENFYNVLNVFISKGKEIPKAIRENPQILAYDPNAVWTLFAAVMSCYPTARPLEYQNSPLQYGAIAIKKLEASILEWLRELKVLPYPSCSIRDVMQLLKKGKIFCEIASLMTSKQLSNVIANPKTSQSSLSNIRKALDVFRRLPNMSQRYTWNEKEIASGNQGIILGLLEDIHMCYDGQSARKKSQSSSVPYIGKSSETRPLSNKKISFLLRIPKTQETTPLDSPRRGFQTNRMDLSSSRRGILTKSYTERGTDENSNNLFKSKLN</sequence>
<organism evidence="3 4">
    <name type="scientific">Blepharisma stoltei</name>
    <dbReference type="NCBI Taxonomy" id="1481888"/>
    <lineage>
        <taxon>Eukaryota</taxon>
        <taxon>Sar</taxon>
        <taxon>Alveolata</taxon>
        <taxon>Ciliophora</taxon>
        <taxon>Postciliodesmatophora</taxon>
        <taxon>Heterotrichea</taxon>
        <taxon>Heterotrichida</taxon>
        <taxon>Blepharismidae</taxon>
        <taxon>Blepharisma</taxon>
    </lineage>
</organism>
<dbReference type="CDD" id="cd00014">
    <property type="entry name" value="CH_SF"/>
    <property type="match status" value="1"/>
</dbReference>
<dbReference type="SUPFAM" id="SSF47576">
    <property type="entry name" value="Calponin-homology domain, CH-domain"/>
    <property type="match status" value="3"/>
</dbReference>
<comment type="caution">
    <text evidence="3">The sequence shown here is derived from an EMBL/GenBank/DDBJ whole genome shotgun (WGS) entry which is preliminary data.</text>
</comment>
<accession>A0AAU9I5J5</accession>
<feature type="domain" description="Calponin-homology (CH)" evidence="2">
    <location>
        <begin position="558"/>
        <end position="667"/>
    </location>
</feature>
<feature type="region of interest" description="Disordered" evidence="1">
    <location>
        <begin position="704"/>
        <end position="756"/>
    </location>
</feature>
<feature type="compositionally biased region" description="Polar residues" evidence="1">
    <location>
        <begin position="745"/>
        <end position="756"/>
    </location>
</feature>
<evidence type="ECO:0000259" key="2">
    <source>
        <dbReference type="PROSITE" id="PS50021"/>
    </source>
</evidence>
<reference evidence="3" key="1">
    <citation type="submission" date="2021-09" db="EMBL/GenBank/DDBJ databases">
        <authorList>
            <consortium name="AG Swart"/>
            <person name="Singh M."/>
            <person name="Singh A."/>
            <person name="Seah K."/>
            <person name="Emmerich C."/>
        </authorList>
    </citation>
    <scope>NUCLEOTIDE SEQUENCE</scope>
    <source>
        <strain evidence="3">ATCC30299</strain>
    </source>
</reference>
<dbReference type="EMBL" id="CAJZBQ010000002">
    <property type="protein sequence ID" value="CAG9310384.1"/>
    <property type="molecule type" value="Genomic_DNA"/>
</dbReference>
<protein>
    <recommendedName>
        <fullName evidence="2">Calponin-homology (CH) domain-containing protein</fullName>
    </recommendedName>
</protein>
<proteinExistence type="predicted"/>
<dbReference type="Gene3D" id="1.10.418.10">
    <property type="entry name" value="Calponin-like domain"/>
    <property type="match status" value="3"/>
</dbReference>
<dbReference type="AlphaFoldDB" id="A0AAU9I5J5"/>
<feature type="compositionally biased region" description="Polar residues" evidence="1">
    <location>
        <begin position="719"/>
        <end position="730"/>
    </location>
</feature>
<evidence type="ECO:0000313" key="3">
    <source>
        <dbReference type="EMBL" id="CAG9310384.1"/>
    </source>
</evidence>